<evidence type="ECO:0000256" key="3">
    <source>
        <dbReference type="ARBA" id="ARBA00022629"/>
    </source>
</evidence>
<dbReference type="SUPFAM" id="SSF53067">
    <property type="entry name" value="Actin-like ATPase domain"/>
    <property type="match status" value="1"/>
</dbReference>
<dbReference type="Gene3D" id="3.30.420.40">
    <property type="match status" value="2"/>
</dbReference>
<dbReference type="AlphaFoldDB" id="A0A2M8Z5P3"/>
<keyword evidence="3" id="KW-0859">Xylose metabolism</keyword>
<evidence type="ECO:0000313" key="4">
    <source>
        <dbReference type="EMBL" id="PJJ28768.1"/>
    </source>
</evidence>
<dbReference type="InterPro" id="IPR036390">
    <property type="entry name" value="WH_DNA-bd_sf"/>
</dbReference>
<dbReference type="GO" id="GO:0042732">
    <property type="term" value="P:D-xylose metabolic process"/>
    <property type="evidence" value="ECO:0007669"/>
    <property type="project" value="UniProtKB-KW"/>
</dbReference>
<dbReference type="EMBL" id="PGET01000001">
    <property type="protein sequence ID" value="PJJ28768.1"/>
    <property type="molecule type" value="Genomic_DNA"/>
</dbReference>
<name>A0A2M8Z5P3_9FIRM</name>
<dbReference type="InterPro" id="IPR036388">
    <property type="entry name" value="WH-like_DNA-bd_sf"/>
</dbReference>
<comment type="caution">
    <text evidence="4">The sequence shown here is derived from an EMBL/GenBank/DDBJ whole genome shotgun (WGS) entry which is preliminary data.</text>
</comment>
<accession>A0A2M8Z5P3</accession>
<dbReference type="SUPFAM" id="SSF46785">
    <property type="entry name" value="Winged helix' DNA-binding domain"/>
    <property type="match status" value="1"/>
</dbReference>
<organism evidence="4 5">
    <name type="scientific">[Clostridium] celerecrescens 18A</name>
    <dbReference type="NCBI Taxonomy" id="1286362"/>
    <lineage>
        <taxon>Bacteria</taxon>
        <taxon>Bacillati</taxon>
        <taxon>Bacillota</taxon>
        <taxon>Clostridia</taxon>
        <taxon>Lachnospirales</taxon>
        <taxon>Lachnospiraceae</taxon>
        <taxon>Lacrimispora</taxon>
    </lineage>
</organism>
<proteinExistence type="inferred from homology"/>
<gene>
    <name evidence="4" type="ORF">H171_2289</name>
</gene>
<evidence type="ECO:0000313" key="5">
    <source>
        <dbReference type="Proteomes" id="UP000231092"/>
    </source>
</evidence>
<dbReference type="PANTHER" id="PTHR18964:SF149">
    <property type="entry name" value="BIFUNCTIONAL UDP-N-ACETYLGLUCOSAMINE 2-EPIMERASE_N-ACETYLMANNOSAMINE KINASE"/>
    <property type="match status" value="1"/>
</dbReference>
<dbReference type="OrthoDB" id="6501901at2"/>
<dbReference type="InterPro" id="IPR043129">
    <property type="entry name" value="ATPase_NBD"/>
</dbReference>
<dbReference type="InterPro" id="IPR000600">
    <property type="entry name" value="ROK"/>
</dbReference>
<evidence type="ECO:0000256" key="1">
    <source>
        <dbReference type="ARBA" id="ARBA00002486"/>
    </source>
</evidence>
<evidence type="ECO:0000256" key="2">
    <source>
        <dbReference type="ARBA" id="ARBA00006479"/>
    </source>
</evidence>
<dbReference type="CDD" id="cd23763">
    <property type="entry name" value="ASKHA_ATPase_ROK"/>
    <property type="match status" value="1"/>
</dbReference>
<protein>
    <submittedName>
        <fullName evidence="4">ROK family protein</fullName>
    </submittedName>
</protein>
<comment type="function">
    <text evidence="1">Transcriptional repressor of xylose-utilizing enzymes.</text>
</comment>
<dbReference type="Gene3D" id="1.10.10.10">
    <property type="entry name" value="Winged helix-like DNA-binding domain superfamily/Winged helix DNA-binding domain"/>
    <property type="match status" value="1"/>
</dbReference>
<keyword evidence="3" id="KW-0119">Carbohydrate metabolism</keyword>
<sequence length="332" mass="36993">MAVGNANLMKQINLDTVRRVIKENKKATKPQLAKLTGLSVVTINSLVEVLLRDGEILLDELEVSSGGRPAVIYSFNEEYSTALVIYTNEYEMKDLTHVAVVNLYGEVIEGNEIVLDEISEGSFDLIIEKMLNKYPNIKLIGIGMPGQEIRGKMEVSDYISLEGKSLVEHLRNQFQIPVVFENDVNAAVLGYCTSNQCDDKNVVGIYIPEKYPLGAGVFINGDMYKGKDGFAGEAKFLPDGFDWKNPAYVSENISVALKKLIITFTCLLNPDILVIYRENLAEVAIELIIEDCKKTIKSEVMPDIIVSSDFGKDFAEGIKKISLKPLEPKWQQ</sequence>
<dbReference type="PANTHER" id="PTHR18964">
    <property type="entry name" value="ROK (REPRESSOR, ORF, KINASE) FAMILY"/>
    <property type="match status" value="1"/>
</dbReference>
<comment type="similarity">
    <text evidence="2">Belongs to the ROK (NagC/XylR) family.</text>
</comment>
<dbReference type="Proteomes" id="UP000231092">
    <property type="component" value="Unassembled WGS sequence"/>
</dbReference>
<dbReference type="RefSeq" id="WP_100305232.1">
    <property type="nucleotide sequence ID" value="NZ_PGET01000001.1"/>
</dbReference>
<reference evidence="4 5" key="1">
    <citation type="submission" date="2017-11" db="EMBL/GenBank/DDBJ databases">
        <title>Understudied soil microbes with underappreciated capabilities: Untangling the Clostridium saccharolyticum group.</title>
        <authorList>
            <person name="Leschine S."/>
        </authorList>
    </citation>
    <scope>NUCLEOTIDE SEQUENCE [LARGE SCALE GENOMIC DNA]</scope>
    <source>
        <strain evidence="4 5">18A</strain>
    </source>
</reference>
<dbReference type="Pfam" id="PF00480">
    <property type="entry name" value="ROK"/>
    <property type="match status" value="1"/>
</dbReference>